<accession>A0ACC0MS10</accession>
<dbReference type="EMBL" id="CM046395">
    <property type="protein sequence ID" value="KAI8543541.1"/>
    <property type="molecule type" value="Genomic_DNA"/>
</dbReference>
<gene>
    <name evidence="1" type="ORF">RHMOL_Rhmol08G0226700</name>
</gene>
<reference evidence="1" key="1">
    <citation type="submission" date="2022-02" db="EMBL/GenBank/DDBJ databases">
        <title>Plant Genome Project.</title>
        <authorList>
            <person name="Zhang R.-G."/>
        </authorList>
    </citation>
    <scope>NUCLEOTIDE SEQUENCE</scope>
    <source>
        <strain evidence="1">AT1</strain>
    </source>
</reference>
<protein>
    <submittedName>
        <fullName evidence="1">Uncharacterized protein</fullName>
    </submittedName>
</protein>
<organism evidence="1 2">
    <name type="scientific">Rhododendron molle</name>
    <name type="common">Chinese azalea</name>
    <name type="synonym">Azalea mollis</name>
    <dbReference type="NCBI Taxonomy" id="49168"/>
    <lineage>
        <taxon>Eukaryota</taxon>
        <taxon>Viridiplantae</taxon>
        <taxon>Streptophyta</taxon>
        <taxon>Embryophyta</taxon>
        <taxon>Tracheophyta</taxon>
        <taxon>Spermatophyta</taxon>
        <taxon>Magnoliopsida</taxon>
        <taxon>eudicotyledons</taxon>
        <taxon>Gunneridae</taxon>
        <taxon>Pentapetalae</taxon>
        <taxon>asterids</taxon>
        <taxon>Ericales</taxon>
        <taxon>Ericaceae</taxon>
        <taxon>Ericoideae</taxon>
        <taxon>Rhodoreae</taxon>
        <taxon>Rhododendron</taxon>
    </lineage>
</organism>
<evidence type="ECO:0000313" key="1">
    <source>
        <dbReference type="EMBL" id="KAI8543541.1"/>
    </source>
</evidence>
<name>A0ACC0MS10_RHOML</name>
<evidence type="ECO:0000313" key="2">
    <source>
        <dbReference type="Proteomes" id="UP001062846"/>
    </source>
</evidence>
<dbReference type="Proteomes" id="UP001062846">
    <property type="component" value="Chromosome 8"/>
</dbReference>
<proteinExistence type="predicted"/>
<keyword evidence="2" id="KW-1185">Reference proteome</keyword>
<comment type="caution">
    <text evidence="1">The sequence shown here is derived from an EMBL/GenBank/DDBJ whole genome shotgun (WGS) entry which is preliminary data.</text>
</comment>
<sequence length="50" mass="5949">MKWSYTAGMRSTQLSESLNAKLKRCLKIVVEKRYEQAKAIYNSREKLQRL</sequence>